<gene>
    <name evidence="1" type="ORF">RhiirA4_488276</name>
</gene>
<comment type="caution">
    <text evidence="1">The sequence shown here is derived from an EMBL/GenBank/DDBJ whole genome shotgun (WGS) entry which is preliminary data.</text>
</comment>
<organism evidence="1 2">
    <name type="scientific">Rhizophagus irregularis</name>
    <dbReference type="NCBI Taxonomy" id="588596"/>
    <lineage>
        <taxon>Eukaryota</taxon>
        <taxon>Fungi</taxon>
        <taxon>Fungi incertae sedis</taxon>
        <taxon>Mucoromycota</taxon>
        <taxon>Glomeromycotina</taxon>
        <taxon>Glomeromycetes</taxon>
        <taxon>Glomerales</taxon>
        <taxon>Glomeraceae</taxon>
        <taxon>Rhizophagus</taxon>
    </lineage>
</organism>
<evidence type="ECO:0000313" key="2">
    <source>
        <dbReference type="Proteomes" id="UP000234323"/>
    </source>
</evidence>
<evidence type="ECO:0000313" key="1">
    <source>
        <dbReference type="EMBL" id="PKY62200.1"/>
    </source>
</evidence>
<protein>
    <submittedName>
        <fullName evidence="1">Uncharacterized protein</fullName>
    </submittedName>
</protein>
<dbReference type="AlphaFoldDB" id="A0A2I1HTJ3"/>
<dbReference type="Proteomes" id="UP000234323">
    <property type="component" value="Unassembled WGS sequence"/>
</dbReference>
<accession>A0A2I1HTJ3</accession>
<name>A0A2I1HTJ3_9GLOM</name>
<dbReference type="EMBL" id="LLXI01006619">
    <property type="protein sequence ID" value="PKY62200.1"/>
    <property type="molecule type" value="Genomic_DNA"/>
</dbReference>
<keyword evidence="2" id="KW-1185">Reference proteome</keyword>
<reference evidence="1 2" key="1">
    <citation type="submission" date="2015-10" db="EMBL/GenBank/DDBJ databases">
        <title>Genome analyses suggest a sexual origin of heterokaryosis in a supposedly ancient asexual fungus.</title>
        <authorList>
            <person name="Ropars J."/>
            <person name="Sedzielewska K."/>
            <person name="Noel J."/>
            <person name="Charron P."/>
            <person name="Farinelli L."/>
            <person name="Marton T."/>
            <person name="Kruger M."/>
            <person name="Pelin A."/>
            <person name="Brachmann A."/>
            <person name="Corradi N."/>
        </authorList>
    </citation>
    <scope>NUCLEOTIDE SEQUENCE [LARGE SCALE GENOMIC DNA]</scope>
    <source>
        <strain evidence="1 2">A4</strain>
    </source>
</reference>
<sequence length="68" mass="8286">MLTNLQPSMEWDDWIRKLLRYADEMGEKTQNVKTARKRWYDDRLYIEENLNPPPDAPKWVISTTYQPE</sequence>
<proteinExistence type="predicted"/>